<dbReference type="GO" id="GO:0005739">
    <property type="term" value="C:mitochondrion"/>
    <property type="evidence" value="ECO:0007669"/>
    <property type="project" value="TreeGrafter"/>
</dbReference>
<comment type="caution">
    <text evidence="3">The sequence shown here is derived from an EMBL/GenBank/DDBJ whole genome shotgun (WGS) entry which is preliminary data.</text>
</comment>
<dbReference type="CDD" id="cd01672">
    <property type="entry name" value="TMPK"/>
    <property type="match status" value="1"/>
</dbReference>
<proteinExistence type="inferred from homology"/>
<organism evidence="3 4">
    <name type="scientific">Rhynchospora pubera</name>
    <dbReference type="NCBI Taxonomy" id="906938"/>
    <lineage>
        <taxon>Eukaryota</taxon>
        <taxon>Viridiplantae</taxon>
        <taxon>Streptophyta</taxon>
        <taxon>Embryophyta</taxon>
        <taxon>Tracheophyta</taxon>
        <taxon>Spermatophyta</taxon>
        <taxon>Magnoliopsida</taxon>
        <taxon>Liliopsida</taxon>
        <taxon>Poales</taxon>
        <taxon>Cyperaceae</taxon>
        <taxon>Cyperoideae</taxon>
        <taxon>Rhynchosporeae</taxon>
        <taxon>Rhynchospora</taxon>
    </lineage>
</organism>
<dbReference type="Pfam" id="PF02223">
    <property type="entry name" value="Thymidylate_kin"/>
    <property type="match status" value="1"/>
</dbReference>
<evidence type="ECO:0000256" key="1">
    <source>
        <dbReference type="ARBA" id="ARBA00009776"/>
    </source>
</evidence>
<dbReference type="GO" id="GO:0005829">
    <property type="term" value="C:cytosol"/>
    <property type="evidence" value="ECO:0007669"/>
    <property type="project" value="TreeGrafter"/>
</dbReference>
<keyword evidence="4" id="KW-1185">Reference proteome</keyword>
<keyword evidence="3" id="KW-0808">Transferase</keyword>
<dbReference type="SUPFAM" id="SSF52540">
    <property type="entry name" value="P-loop containing nucleoside triphosphate hydrolases"/>
    <property type="match status" value="1"/>
</dbReference>
<protein>
    <submittedName>
        <fullName evidence="3">Thymidylate kinase</fullName>
    </submittedName>
</protein>
<dbReference type="GO" id="GO:0004798">
    <property type="term" value="F:dTMP kinase activity"/>
    <property type="evidence" value="ECO:0007669"/>
    <property type="project" value="TreeGrafter"/>
</dbReference>
<dbReference type="PANTHER" id="PTHR10344">
    <property type="entry name" value="THYMIDYLATE KINASE"/>
    <property type="match status" value="1"/>
</dbReference>
<reference evidence="3" key="1">
    <citation type="submission" date="2022-08" db="EMBL/GenBank/DDBJ databases">
        <authorList>
            <person name="Marques A."/>
        </authorList>
    </citation>
    <scope>NUCLEOTIDE SEQUENCE</scope>
    <source>
        <strain evidence="3">RhyPub2mFocal</strain>
        <tissue evidence="3">Leaves</tissue>
    </source>
</reference>
<dbReference type="GO" id="GO:0005634">
    <property type="term" value="C:nucleus"/>
    <property type="evidence" value="ECO:0007669"/>
    <property type="project" value="TreeGrafter"/>
</dbReference>
<dbReference type="PANTHER" id="PTHR10344:SF1">
    <property type="entry name" value="THYMIDYLATE KINASE"/>
    <property type="match status" value="1"/>
</dbReference>
<gene>
    <name evidence="3" type="ORF">LUZ62_064378</name>
</gene>
<dbReference type="InterPro" id="IPR039430">
    <property type="entry name" value="Thymidylate_kin-like_dom"/>
</dbReference>
<evidence type="ECO:0000313" key="4">
    <source>
        <dbReference type="Proteomes" id="UP001140206"/>
    </source>
</evidence>
<evidence type="ECO:0000313" key="3">
    <source>
        <dbReference type="EMBL" id="KAJ4780121.1"/>
    </source>
</evidence>
<dbReference type="GO" id="GO:0006233">
    <property type="term" value="P:dTDP biosynthetic process"/>
    <property type="evidence" value="ECO:0007669"/>
    <property type="project" value="TreeGrafter"/>
</dbReference>
<dbReference type="Proteomes" id="UP001140206">
    <property type="component" value="Chromosome 3"/>
</dbReference>
<feature type="domain" description="Thymidylate kinase-like" evidence="2">
    <location>
        <begin position="52"/>
        <end position="131"/>
    </location>
</feature>
<dbReference type="GO" id="GO:0006235">
    <property type="term" value="P:dTTP biosynthetic process"/>
    <property type="evidence" value="ECO:0007669"/>
    <property type="project" value="TreeGrafter"/>
</dbReference>
<dbReference type="EMBL" id="JAMFTS010000003">
    <property type="protein sequence ID" value="KAJ4780121.1"/>
    <property type="molecule type" value="Genomic_DNA"/>
</dbReference>
<dbReference type="Gene3D" id="3.40.50.300">
    <property type="entry name" value="P-loop containing nucleotide triphosphate hydrolases"/>
    <property type="match status" value="2"/>
</dbReference>
<dbReference type="InterPro" id="IPR027417">
    <property type="entry name" value="P-loop_NTPase"/>
</dbReference>
<dbReference type="GO" id="GO:0004550">
    <property type="term" value="F:nucleoside diphosphate kinase activity"/>
    <property type="evidence" value="ECO:0007669"/>
    <property type="project" value="TreeGrafter"/>
</dbReference>
<evidence type="ECO:0000259" key="2">
    <source>
        <dbReference type="Pfam" id="PF02223"/>
    </source>
</evidence>
<accession>A0AAV8EMV5</accession>
<dbReference type="AlphaFoldDB" id="A0AAV8EMV5"/>
<name>A0AAV8EMV5_9POAL</name>
<comment type="similarity">
    <text evidence="1">Belongs to the thymidylate kinase family.</text>
</comment>
<sequence length="244" mass="27819">MTILGRITLRAVSLNWISRAGFSQPTKRPYKSIKMGSTEDKTSMARGSLIVLEGLDRSGKSSQCSKLLSYLQSNGLSVEAWRFPDITTGIGQMISSYLLNESQLDDRAIHLLFSANRWEKRALMEKQAKKWNNPHCRPAPEEGLIAPDLVLYLDIPPEELRFVWFMQALVKAAERGGYGTERYEKLEFQKKVAEYYYALRDSSWEVVDGCLKMETVEEKLRELAMNCILKCLNGKPLVNLWSGN</sequence>
<keyword evidence="3" id="KW-0418">Kinase</keyword>
<dbReference type="GO" id="GO:0006227">
    <property type="term" value="P:dUDP biosynthetic process"/>
    <property type="evidence" value="ECO:0007669"/>
    <property type="project" value="TreeGrafter"/>
</dbReference>